<sequence length="384" mass="41623">MSRTAPALDIDAILDDPGTRIIVCCGSGGVGKTTTAAALGLRAAERGRSVVVLTVDPAKRLAQAMGLTELDNTPRRVEGVGGSGGELHAMMLDMKRTFDEIIEAHADPERARQILTNPFYQSLSSSFSGTQEYMAMEKLGQLRRSNEWDLIVVDTPPSRSALDFLDAPERLGRFLDGKLIRILTAPAKAGGRSAFKLLNAGFGMVAGILTKIIGAQVLRDIQMFVSALDAVFGGFRQRAEHTYQLLQAQGTAFLVVAAPERDAMREASYFVERLAEERMPLAGVVVNRVHTSPAPGLSATRSWAAAEDLEARGEHQLTAAVLRLHADRMRLAAREQRQREHFTSAHPTVPVAQVLAMPEDVHDLTGLRQIGRLLASSALARRTA</sequence>
<evidence type="ECO:0000313" key="3">
    <source>
        <dbReference type="Proteomes" id="UP000674234"/>
    </source>
</evidence>
<evidence type="ECO:0000259" key="1">
    <source>
        <dbReference type="Pfam" id="PF02374"/>
    </source>
</evidence>
<dbReference type="Gene3D" id="3.40.50.300">
    <property type="entry name" value="P-loop containing nucleotide triphosphate hydrolases"/>
    <property type="match status" value="1"/>
</dbReference>
<dbReference type="Pfam" id="PF02374">
    <property type="entry name" value="ArsA_ATPase"/>
    <property type="match status" value="1"/>
</dbReference>
<dbReference type="SUPFAM" id="SSF52540">
    <property type="entry name" value="P-loop containing nucleoside triphosphate hydrolases"/>
    <property type="match status" value="1"/>
</dbReference>
<comment type="caution">
    <text evidence="2">The sequence shown here is derived from an EMBL/GenBank/DDBJ whole genome shotgun (WGS) entry which is preliminary data.</text>
</comment>
<reference evidence="2" key="1">
    <citation type="submission" date="2021-02" db="EMBL/GenBank/DDBJ databases">
        <title>Draft genome sequence of Microbispora sp. RL4-1S isolated from rice leaves in Thailand.</title>
        <authorList>
            <person name="Muangham S."/>
            <person name="Duangmal K."/>
        </authorList>
    </citation>
    <scope>NUCLEOTIDE SEQUENCE</scope>
    <source>
        <strain evidence="2">RL4-1S</strain>
    </source>
</reference>
<dbReference type="EMBL" id="JAFCNB010000018">
    <property type="protein sequence ID" value="MBP2707226.1"/>
    <property type="molecule type" value="Genomic_DNA"/>
</dbReference>
<dbReference type="RefSeq" id="WP_210158506.1">
    <property type="nucleotide sequence ID" value="NZ_JAFCNB010000018.1"/>
</dbReference>
<evidence type="ECO:0000313" key="2">
    <source>
        <dbReference type="EMBL" id="MBP2707226.1"/>
    </source>
</evidence>
<accession>A0A940WU75</accession>
<dbReference type="InterPro" id="IPR025723">
    <property type="entry name" value="ArsA/GET3_ATPase-like"/>
</dbReference>
<organism evidence="2 3">
    <name type="scientific">Microbispora oryzae</name>
    <dbReference type="NCBI Taxonomy" id="2806554"/>
    <lineage>
        <taxon>Bacteria</taxon>
        <taxon>Bacillati</taxon>
        <taxon>Actinomycetota</taxon>
        <taxon>Actinomycetes</taxon>
        <taxon>Streptosporangiales</taxon>
        <taxon>Streptosporangiaceae</taxon>
        <taxon>Microbispora</taxon>
    </lineage>
</organism>
<dbReference type="Proteomes" id="UP000674234">
    <property type="component" value="Unassembled WGS sequence"/>
</dbReference>
<protein>
    <submittedName>
        <fullName evidence="2">ArsA family ATPase</fullName>
    </submittedName>
</protein>
<dbReference type="InterPro" id="IPR016300">
    <property type="entry name" value="ATPase_ArsA/GET3"/>
</dbReference>
<dbReference type="CDD" id="cd02035">
    <property type="entry name" value="ArsA"/>
    <property type="match status" value="1"/>
</dbReference>
<dbReference type="GO" id="GO:0016887">
    <property type="term" value="F:ATP hydrolysis activity"/>
    <property type="evidence" value="ECO:0007669"/>
    <property type="project" value="InterPro"/>
</dbReference>
<proteinExistence type="predicted"/>
<dbReference type="GO" id="GO:0005524">
    <property type="term" value="F:ATP binding"/>
    <property type="evidence" value="ECO:0007669"/>
    <property type="project" value="InterPro"/>
</dbReference>
<gene>
    <name evidence="2" type="ORF">JOL79_25920</name>
</gene>
<dbReference type="PANTHER" id="PTHR10803:SF26">
    <property type="entry name" value="ANION TRANSPORTER ATPASE-RELATED"/>
    <property type="match status" value="1"/>
</dbReference>
<dbReference type="PANTHER" id="PTHR10803">
    <property type="entry name" value="ARSENICAL PUMP-DRIVING ATPASE ARSENITE-TRANSLOCATING ATPASE"/>
    <property type="match status" value="1"/>
</dbReference>
<feature type="domain" description="ArsA/GET3 Anion-transporting ATPase-like" evidence="1">
    <location>
        <begin position="19"/>
        <end position="290"/>
    </location>
</feature>
<dbReference type="InterPro" id="IPR027417">
    <property type="entry name" value="P-loop_NTPase"/>
</dbReference>
<name>A0A940WU75_9ACTN</name>
<keyword evidence="3" id="KW-1185">Reference proteome</keyword>
<dbReference type="AlphaFoldDB" id="A0A940WU75"/>